<organism evidence="1 2">
    <name type="scientific">Streptomyces scopuliridis</name>
    <dbReference type="NCBI Taxonomy" id="452529"/>
    <lineage>
        <taxon>Bacteria</taxon>
        <taxon>Bacillati</taxon>
        <taxon>Actinomycetota</taxon>
        <taxon>Actinomycetes</taxon>
        <taxon>Kitasatosporales</taxon>
        <taxon>Streptomycetaceae</taxon>
        <taxon>Streptomyces</taxon>
    </lineage>
</organism>
<dbReference type="EMBL" id="CP109109">
    <property type="protein sequence ID" value="WSB95924.1"/>
    <property type="molecule type" value="Genomic_DNA"/>
</dbReference>
<proteinExistence type="predicted"/>
<evidence type="ECO:0000313" key="2">
    <source>
        <dbReference type="Proteomes" id="UP001348369"/>
    </source>
</evidence>
<name>A0ACD4ZC86_9ACTN</name>
<protein>
    <submittedName>
        <fullName evidence="1">Beta-lactamase family protein</fullName>
    </submittedName>
</protein>
<sequence length="111" mass="12235">MADAFRENFAVRNEIGAACVVYHGGRKVVDLWGGYRDGYRDGRNRVPWEAETMVPVFSTSKGVAAVALAVLHARGLLDHDERVAAYWPEFAAAGRAMSPSVSCLPIRQGWR</sequence>
<keyword evidence="2" id="KW-1185">Reference proteome</keyword>
<reference evidence="1" key="1">
    <citation type="submission" date="2022-10" db="EMBL/GenBank/DDBJ databases">
        <title>The complete genomes of actinobacterial strains from the NBC collection.</title>
        <authorList>
            <person name="Joergensen T.S."/>
            <person name="Alvarez Arevalo M."/>
            <person name="Sterndorff E.B."/>
            <person name="Faurdal D."/>
            <person name="Vuksanovic O."/>
            <person name="Mourched A.-S."/>
            <person name="Charusanti P."/>
            <person name="Shaw S."/>
            <person name="Blin K."/>
            <person name="Weber T."/>
        </authorList>
    </citation>
    <scope>NUCLEOTIDE SEQUENCE</scope>
    <source>
        <strain evidence="1">NBC 01771</strain>
    </source>
</reference>
<gene>
    <name evidence="1" type="ORF">OG835_02130</name>
</gene>
<accession>A0ACD4ZC86</accession>
<evidence type="ECO:0000313" key="1">
    <source>
        <dbReference type="EMBL" id="WSB95924.1"/>
    </source>
</evidence>
<dbReference type="Proteomes" id="UP001348369">
    <property type="component" value="Chromosome"/>
</dbReference>